<keyword evidence="1" id="KW-0472">Membrane</keyword>
<sequence>MTVLPFSQPLLRDKQEALDIQDLEGLLRLELKIGKIRLFSGFYTRIDQVFVLWGLICAGMFLTAQFLPISWHTQAIWWSVLTFIGTIAMVALTWFWVSIEQVRWLVYCWVILMLGGVVLTDASIFLGWGEMLMRLCALWLGLSSIGYLCTALALRSRVFLLIASIHLLTSAVISCFGQWQFFATGIVMMISLLILAELQWDMRPPIDSDMLTPEQKQFNQQQHQCRQLAVLRNLPQ</sequence>
<dbReference type="Proteomes" id="UP000252107">
    <property type="component" value="Unassembled WGS sequence"/>
</dbReference>
<keyword evidence="3" id="KW-1185">Reference proteome</keyword>
<dbReference type="AlphaFoldDB" id="A0A367QG88"/>
<dbReference type="EMBL" id="LXQD01000327">
    <property type="protein sequence ID" value="RCJ22244.1"/>
    <property type="molecule type" value="Genomic_DNA"/>
</dbReference>
<gene>
    <name evidence="2" type="ORF">A6770_30125</name>
</gene>
<feature type="transmembrane region" description="Helical" evidence="1">
    <location>
        <begin position="104"/>
        <end position="125"/>
    </location>
</feature>
<name>A0A367QG88_9NOSO</name>
<feature type="transmembrane region" description="Helical" evidence="1">
    <location>
        <begin position="49"/>
        <end position="69"/>
    </location>
</feature>
<comment type="caution">
    <text evidence="2">The sequence shown here is derived from an EMBL/GenBank/DDBJ whole genome shotgun (WGS) entry which is preliminary data.</text>
</comment>
<evidence type="ECO:0000256" key="1">
    <source>
        <dbReference type="SAM" id="Phobius"/>
    </source>
</evidence>
<keyword evidence="1" id="KW-0812">Transmembrane</keyword>
<feature type="transmembrane region" description="Helical" evidence="1">
    <location>
        <begin position="131"/>
        <end position="149"/>
    </location>
</feature>
<proteinExistence type="predicted"/>
<reference evidence="2" key="1">
    <citation type="submission" date="2016-04" db="EMBL/GenBank/DDBJ databases">
        <authorList>
            <person name="Tabuchi Yagui T.R."/>
        </authorList>
    </citation>
    <scope>NUCLEOTIDE SEQUENCE [LARGE SCALE GENOMIC DNA]</scope>
    <source>
        <strain evidence="2">NIES-26</strain>
    </source>
</reference>
<feature type="transmembrane region" description="Helical" evidence="1">
    <location>
        <begin position="156"/>
        <end position="173"/>
    </location>
</feature>
<evidence type="ECO:0000313" key="3">
    <source>
        <dbReference type="Proteomes" id="UP000252107"/>
    </source>
</evidence>
<evidence type="ECO:0000313" key="2">
    <source>
        <dbReference type="EMBL" id="RCJ22244.1"/>
    </source>
</evidence>
<protein>
    <submittedName>
        <fullName evidence="2">Uncharacterized protein</fullName>
    </submittedName>
</protein>
<accession>A0A367QG88</accession>
<feature type="transmembrane region" description="Helical" evidence="1">
    <location>
        <begin position="75"/>
        <end position="97"/>
    </location>
</feature>
<organism evidence="2 3">
    <name type="scientific">Nostoc minutum NIES-26</name>
    <dbReference type="NCBI Taxonomy" id="1844469"/>
    <lineage>
        <taxon>Bacteria</taxon>
        <taxon>Bacillati</taxon>
        <taxon>Cyanobacteriota</taxon>
        <taxon>Cyanophyceae</taxon>
        <taxon>Nostocales</taxon>
        <taxon>Nostocaceae</taxon>
        <taxon>Nostoc</taxon>
    </lineage>
</organism>
<keyword evidence="1" id="KW-1133">Transmembrane helix</keyword>